<dbReference type="InterPro" id="IPR011990">
    <property type="entry name" value="TPR-like_helical_dom_sf"/>
</dbReference>
<dbReference type="EMBL" id="JANRMI010000003">
    <property type="protein sequence ID" value="MDG0816922.1"/>
    <property type="molecule type" value="Genomic_DNA"/>
</dbReference>
<dbReference type="PROSITE" id="PS50005">
    <property type="entry name" value="TPR"/>
    <property type="match status" value="1"/>
</dbReference>
<evidence type="ECO:0000313" key="4">
    <source>
        <dbReference type="Proteomes" id="UP001152321"/>
    </source>
</evidence>
<name>A0ABT6DJ82_9BACT</name>
<proteinExistence type="predicted"/>
<keyword evidence="1" id="KW-0802">TPR repeat</keyword>
<accession>A0ABT6DJ82</accession>
<evidence type="ECO:0000256" key="2">
    <source>
        <dbReference type="SAM" id="Coils"/>
    </source>
</evidence>
<feature type="coiled-coil region" evidence="2">
    <location>
        <begin position="104"/>
        <end position="131"/>
    </location>
</feature>
<gene>
    <name evidence="3" type="ORF">NWE73_11140</name>
</gene>
<organism evidence="3 4">
    <name type="scientific">Bdellovibrio svalbardensis</name>
    <dbReference type="NCBI Taxonomy" id="2972972"/>
    <lineage>
        <taxon>Bacteria</taxon>
        <taxon>Pseudomonadati</taxon>
        <taxon>Bdellovibrionota</taxon>
        <taxon>Bdellovibrionia</taxon>
        <taxon>Bdellovibrionales</taxon>
        <taxon>Pseudobdellovibrionaceae</taxon>
        <taxon>Bdellovibrio</taxon>
    </lineage>
</organism>
<sequence length="227" mass="25553">MKSLVVVALTGLMLTGCLQTRNDVRDNEQRHVMQQQVSTLQKTNADVGNRFSDLEEEMRSLTGRVDVVENKLGQSNSGVESALKSSQQQNMDLSQKVVLLQDALVKMDKQMDAMNSEIQALKANQAAAASRASEVSSKKESRKDGYEAGQEFFTKKDWKQAILQYQKYRDESPKGSHFADATYKIGVAFQELGMKDEAKTFYDEVVSKYPKSEEARRAKIRIKGLKK</sequence>
<keyword evidence="2" id="KW-0175">Coiled coil</keyword>
<dbReference type="Pfam" id="PF13174">
    <property type="entry name" value="TPR_6"/>
    <property type="match status" value="1"/>
</dbReference>
<dbReference type="Proteomes" id="UP001152321">
    <property type="component" value="Unassembled WGS sequence"/>
</dbReference>
<comment type="caution">
    <text evidence="3">The sequence shown here is derived from an EMBL/GenBank/DDBJ whole genome shotgun (WGS) entry which is preliminary data.</text>
</comment>
<dbReference type="Gene3D" id="1.25.40.10">
    <property type="entry name" value="Tetratricopeptide repeat domain"/>
    <property type="match status" value="1"/>
</dbReference>
<dbReference type="PROSITE" id="PS51257">
    <property type="entry name" value="PROKAR_LIPOPROTEIN"/>
    <property type="match status" value="1"/>
</dbReference>
<dbReference type="RefSeq" id="WP_277578399.1">
    <property type="nucleotide sequence ID" value="NZ_JANRMI010000003.1"/>
</dbReference>
<protein>
    <submittedName>
        <fullName evidence="3">Tetratricopeptide repeat protein</fullName>
    </submittedName>
</protein>
<dbReference type="InterPro" id="IPR019734">
    <property type="entry name" value="TPR_rpt"/>
</dbReference>
<evidence type="ECO:0000256" key="1">
    <source>
        <dbReference type="PROSITE-ProRule" id="PRU00339"/>
    </source>
</evidence>
<dbReference type="SUPFAM" id="SSF48452">
    <property type="entry name" value="TPR-like"/>
    <property type="match status" value="1"/>
</dbReference>
<feature type="repeat" description="TPR" evidence="1">
    <location>
        <begin position="179"/>
        <end position="212"/>
    </location>
</feature>
<keyword evidence="4" id="KW-1185">Reference proteome</keyword>
<reference evidence="3" key="1">
    <citation type="submission" date="2022-08" db="EMBL/GenBank/DDBJ databases">
        <title>Novel Bdellovibrio Species Isolated from Svalbard: Designation Bdellovibrio svalbardensis.</title>
        <authorList>
            <person name="Mitchell R.J."/>
            <person name="Choi S.Y."/>
        </authorList>
    </citation>
    <scope>NUCLEOTIDE SEQUENCE</scope>
    <source>
        <strain evidence="3">PAP01</strain>
    </source>
</reference>
<evidence type="ECO:0000313" key="3">
    <source>
        <dbReference type="EMBL" id="MDG0816922.1"/>
    </source>
</evidence>